<dbReference type="SMART" id="SM00116">
    <property type="entry name" value="CBS"/>
    <property type="match status" value="2"/>
</dbReference>
<dbReference type="InterPro" id="IPR000644">
    <property type="entry name" value="CBS_dom"/>
</dbReference>
<gene>
    <name evidence="4" type="ORF">ACE41H_05900</name>
</gene>
<dbReference type="InterPro" id="IPR051257">
    <property type="entry name" value="Diverse_CBS-Domain"/>
</dbReference>
<dbReference type="PANTHER" id="PTHR43080">
    <property type="entry name" value="CBS DOMAIN-CONTAINING PROTEIN CBSX3, MITOCHONDRIAL"/>
    <property type="match status" value="1"/>
</dbReference>
<dbReference type="InterPro" id="IPR046342">
    <property type="entry name" value="CBS_dom_sf"/>
</dbReference>
<dbReference type="SUPFAM" id="SSF54631">
    <property type="entry name" value="CBS-domain pair"/>
    <property type="match status" value="1"/>
</dbReference>
<comment type="caution">
    <text evidence="4">The sequence shown here is derived from an EMBL/GenBank/DDBJ whole genome shotgun (WGS) entry which is preliminary data.</text>
</comment>
<evidence type="ECO:0000313" key="5">
    <source>
        <dbReference type="Proteomes" id="UP001580346"/>
    </source>
</evidence>
<protein>
    <submittedName>
        <fullName evidence="4">CBS domain-containing protein</fullName>
    </submittedName>
</protein>
<reference evidence="4 5" key="1">
    <citation type="submission" date="2024-09" db="EMBL/GenBank/DDBJ databases">
        <title>Paenibacillus zeirhizospherea sp. nov., isolated from surface of the maize (Zea mays) roots in a horticulture field, Hungary.</title>
        <authorList>
            <person name="Marton D."/>
            <person name="Farkas M."/>
            <person name="Bedics A."/>
            <person name="Toth E."/>
            <person name="Tancsics A."/>
            <person name="Boka K."/>
            <person name="Maroti G."/>
            <person name="Kriszt B."/>
            <person name="Cserhati M."/>
        </authorList>
    </citation>
    <scope>NUCLEOTIDE SEQUENCE [LARGE SCALE GENOMIC DNA]</scope>
    <source>
        <strain evidence="4 5">KCTC 33519</strain>
    </source>
</reference>
<name>A0ABV5ASC8_9BACL</name>
<accession>A0ABV5ASC8</accession>
<proteinExistence type="predicted"/>
<feature type="domain" description="CBS" evidence="3">
    <location>
        <begin position="74"/>
        <end position="131"/>
    </location>
</feature>
<dbReference type="Gene3D" id="3.10.580.10">
    <property type="entry name" value="CBS-domain"/>
    <property type="match status" value="1"/>
</dbReference>
<dbReference type="Proteomes" id="UP001580346">
    <property type="component" value="Unassembled WGS sequence"/>
</dbReference>
<keyword evidence="5" id="KW-1185">Reference proteome</keyword>
<evidence type="ECO:0000256" key="2">
    <source>
        <dbReference type="PROSITE-ProRule" id="PRU00703"/>
    </source>
</evidence>
<dbReference type="Pfam" id="PF00571">
    <property type="entry name" value="CBS"/>
    <property type="match status" value="2"/>
</dbReference>
<dbReference type="PROSITE" id="PS51371">
    <property type="entry name" value="CBS"/>
    <property type="match status" value="2"/>
</dbReference>
<dbReference type="RefSeq" id="WP_375353936.1">
    <property type="nucleotide sequence ID" value="NZ_JBHHMI010000003.1"/>
</dbReference>
<keyword evidence="1 2" id="KW-0129">CBS domain</keyword>
<evidence type="ECO:0000259" key="3">
    <source>
        <dbReference type="PROSITE" id="PS51371"/>
    </source>
</evidence>
<feature type="domain" description="CBS" evidence="3">
    <location>
        <begin position="8"/>
        <end position="66"/>
    </location>
</feature>
<evidence type="ECO:0000256" key="1">
    <source>
        <dbReference type="ARBA" id="ARBA00023122"/>
    </source>
</evidence>
<sequence>MRTIQDVMTKDCVTVSPQDPLHEAAMKMRQNDTGFIPVIEQGSRKLVGVLTDRDLTVRGYANNHSGTTPVDQVMSKDIRTIAPGKDVHDAARIMADELIRRLPVVENGNLVGVVSIGDLAVRDIFADNAGEALSRISEHVH</sequence>
<organism evidence="4 5">
    <name type="scientific">Paenibacillus enshidis</name>
    <dbReference type="NCBI Taxonomy" id="1458439"/>
    <lineage>
        <taxon>Bacteria</taxon>
        <taxon>Bacillati</taxon>
        <taxon>Bacillota</taxon>
        <taxon>Bacilli</taxon>
        <taxon>Bacillales</taxon>
        <taxon>Paenibacillaceae</taxon>
        <taxon>Paenibacillus</taxon>
    </lineage>
</organism>
<dbReference type="PANTHER" id="PTHR43080:SF2">
    <property type="entry name" value="CBS DOMAIN-CONTAINING PROTEIN"/>
    <property type="match status" value="1"/>
</dbReference>
<dbReference type="EMBL" id="JBHHMI010000003">
    <property type="protein sequence ID" value="MFB5266319.1"/>
    <property type="molecule type" value="Genomic_DNA"/>
</dbReference>
<evidence type="ECO:0000313" key="4">
    <source>
        <dbReference type="EMBL" id="MFB5266319.1"/>
    </source>
</evidence>
<dbReference type="CDD" id="cd04622">
    <property type="entry name" value="CBS_pair_HRP1_like"/>
    <property type="match status" value="1"/>
</dbReference>